<evidence type="ECO:0000259" key="11">
    <source>
        <dbReference type="PROSITE" id="PS50011"/>
    </source>
</evidence>
<dbReference type="PROSITE" id="PS00108">
    <property type="entry name" value="PROTEIN_KINASE_ST"/>
    <property type="match status" value="1"/>
</dbReference>
<evidence type="ECO:0000256" key="3">
    <source>
        <dbReference type="ARBA" id="ARBA00022527"/>
    </source>
</evidence>
<evidence type="ECO:0000256" key="8">
    <source>
        <dbReference type="ARBA" id="ARBA00047899"/>
    </source>
</evidence>
<evidence type="ECO:0000256" key="5">
    <source>
        <dbReference type="ARBA" id="ARBA00022741"/>
    </source>
</evidence>
<evidence type="ECO:0000256" key="2">
    <source>
        <dbReference type="ARBA" id="ARBA00012513"/>
    </source>
</evidence>
<dbReference type="PROSITE" id="PS50011">
    <property type="entry name" value="PROTEIN_KINASE_DOM"/>
    <property type="match status" value="1"/>
</dbReference>
<dbReference type="InterPro" id="IPR000719">
    <property type="entry name" value="Prot_kinase_dom"/>
</dbReference>
<keyword evidence="7" id="KW-0067">ATP-binding</keyword>
<dbReference type="GO" id="GO:0005524">
    <property type="term" value="F:ATP binding"/>
    <property type="evidence" value="ECO:0007669"/>
    <property type="project" value="UniProtKB-KW"/>
</dbReference>
<feature type="region of interest" description="Disordered" evidence="10">
    <location>
        <begin position="460"/>
        <end position="479"/>
    </location>
</feature>
<feature type="compositionally biased region" description="Polar residues" evidence="10">
    <location>
        <begin position="510"/>
        <end position="536"/>
    </location>
</feature>
<feature type="compositionally biased region" description="Low complexity" evidence="10">
    <location>
        <begin position="466"/>
        <end position="479"/>
    </location>
</feature>
<proteinExistence type="inferred from homology"/>
<comment type="catalytic activity">
    <reaction evidence="9">
        <text>L-seryl-[protein] + ATP = O-phospho-L-seryl-[protein] + ADP + H(+)</text>
        <dbReference type="Rhea" id="RHEA:17989"/>
        <dbReference type="Rhea" id="RHEA-COMP:9863"/>
        <dbReference type="Rhea" id="RHEA-COMP:11604"/>
        <dbReference type="ChEBI" id="CHEBI:15378"/>
        <dbReference type="ChEBI" id="CHEBI:29999"/>
        <dbReference type="ChEBI" id="CHEBI:30616"/>
        <dbReference type="ChEBI" id="CHEBI:83421"/>
        <dbReference type="ChEBI" id="CHEBI:456216"/>
        <dbReference type="EC" id="2.7.11.1"/>
    </reaction>
</comment>
<evidence type="ECO:0000256" key="7">
    <source>
        <dbReference type="ARBA" id="ARBA00022840"/>
    </source>
</evidence>
<feature type="compositionally biased region" description="Low complexity" evidence="10">
    <location>
        <begin position="618"/>
        <end position="632"/>
    </location>
</feature>
<feature type="region of interest" description="Disordered" evidence="10">
    <location>
        <begin position="616"/>
        <end position="668"/>
    </location>
</feature>
<accession>A0A077WTS9</accession>
<evidence type="ECO:0000256" key="9">
    <source>
        <dbReference type="ARBA" id="ARBA00048679"/>
    </source>
</evidence>
<dbReference type="PANTHER" id="PTHR48012">
    <property type="entry name" value="STERILE20-LIKE KINASE, ISOFORM B-RELATED"/>
    <property type="match status" value="1"/>
</dbReference>
<dbReference type="EC" id="2.7.11.1" evidence="2"/>
<comment type="similarity">
    <text evidence="1">Belongs to the protein kinase superfamily. STE Ser/Thr protein kinase family. STE20 subfamily.</text>
</comment>
<feature type="compositionally biased region" description="Polar residues" evidence="10">
    <location>
        <begin position="351"/>
        <end position="382"/>
    </location>
</feature>
<keyword evidence="5" id="KW-0547">Nucleotide-binding</keyword>
<evidence type="ECO:0000256" key="1">
    <source>
        <dbReference type="ARBA" id="ARBA00008874"/>
    </source>
</evidence>
<dbReference type="InterPro" id="IPR008271">
    <property type="entry name" value="Ser/Thr_kinase_AS"/>
</dbReference>
<dbReference type="SUPFAM" id="SSF56112">
    <property type="entry name" value="Protein kinase-like (PK-like)"/>
    <property type="match status" value="1"/>
</dbReference>
<keyword evidence="4" id="KW-0808">Transferase</keyword>
<name>A0A077WTS9_9FUNG</name>
<comment type="catalytic activity">
    <reaction evidence="8">
        <text>L-threonyl-[protein] + ATP = O-phospho-L-threonyl-[protein] + ADP + H(+)</text>
        <dbReference type="Rhea" id="RHEA:46608"/>
        <dbReference type="Rhea" id="RHEA-COMP:11060"/>
        <dbReference type="Rhea" id="RHEA-COMP:11605"/>
        <dbReference type="ChEBI" id="CHEBI:15378"/>
        <dbReference type="ChEBI" id="CHEBI:30013"/>
        <dbReference type="ChEBI" id="CHEBI:30616"/>
        <dbReference type="ChEBI" id="CHEBI:61977"/>
        <dbReference type="ChEBI" id="CHEBI:456216"/>
        <dbReference type="EC" id="2.7.11.1"/>
    </reaction>
</comment>
<reference evidence="12" key="1">
    <citation type="journal article" date="2014" name="Genome Announc.">
        <title>De novo whole-genome sequence and genome annotation of Lichtheimia ramosa.</title>
        <authorList>
            <person name="Linde J."/>
            <person name="Schwartze V."/>
            <person name="Binder U."/>
            <person name="Lass-Florl C."/>
            <person name="Voigt K."/>
            <person name="Horn F."/>
        </authorList>
    </citation>
    <scope>NUCLEOTIDE SEQUENCE</scope>
    <source>
        <strain evidence="12">JMRC FSU:6197</strain>
    </source>
</reference>
<keyword evidence="3" id="KW-0723">Serine/threonine-protein kinase</keyword>
<feature type="region of interest" description="Disordered" evidence="10">
    <location>
        <begin position="309"/>
        <end position="448"/>
    </location>
</feature>
<gene>
    <name evidence="12" type="ORF">LRAMOSA11195</name>
</gene>
<sequence>MATHTEPASQLYTKLNRVGKGAYGSVYKGYARQCHSQMSSQTTYAFQYSINNKTRQIVAIKILNLDTEEDDVDDIQKEIALLSQLTHAKSQNITPYYGSVLNDTKLWIIMDYAAGGSVRRIMKSGNIEEKYIAVITRQVLQALSYLHKNHIIHRDIKAANILLTAEGTVQLCDFGVAGQTTLNSLKRNTFVGTPYWMAPEVIRQGSSYDFKADIWSLGITVFEMASGNPPLANVDPMRAIIMIPRSKPPKLPDTFGPAIRDFVDLCLCEEPDERPSSDELSRTRFIKNSSKAQRSLLRELITRYDRWKATREKKNGSDSESGSDNETIEGLKNFENPNTVDDGWEFETVRQRQITGQSAEKSNNQTFRPIPSTDNKQQQDNQPKPIRAHDKTHPLVRLFENSSDTMSNSPASSDSTSLSNPLVNTPSSLASSPSNAIPIPQTSTMTPSPVIDLDSSAILAPQPVHPTSSSPKTTTTANDTFLDTTTHDQQLQPDTNLLTSRKAGTASAEPWSSSNPLVPGISNRQFTGEKLSPQSRSLKEGQPMMRARSQSDQRQPVPLRNRQGSSPDTKNEESSLKPSHAGLPLARRVRSATTLRPTEEDSVPLKALIANKQQQLYQSSANVQSASSSPSNTNKHHDHRRSISADSTPKANGSSTRRNNIDIPPLMNLSSQSFDWQEETPTEKKIIQAPKLDGLRSSTDLQLALNESLFELGQWLQQLDSLIPSHDK</sequence>
<keyword evidence="6" id="KW-0418">Kinase</keyword>
<organism evidence="12">
    <name type="scientific">Lichtheimia ramosa</name>
    <dbReference type="NCBI Taxonomy" id="688394"/>
    <lineage>
        <taxon>Eukaryota</taxon>
        <taxon>Fungi</taxon>
        <taxon>Fungi incertae sedis</taxon>
        <taxon>Mucoromycota</taxon>
        <taxon>Mucoromycotina</taxon>
        <taxon>Mucoromycetes</taxon>
        <taxon>Mucorales</taxon>
        <taxon>Lichtheimiaceae</taxon>
        <taxon>Lichtheimia</taxon>
    </lineage>
</organism>
<dbReference type="InterPro" id="IPR011009">
    <property type="entry name" value="Kinase-like_dom_sf"/>
</dbReference>
<dbReference type="Pfam" id="PF00069">
    <property type="entry name" value="Pkinase"/>
    <property type="match status" value="1"/>
</dbReference>
<dbReference type="FunFam" id="1.10.510.10:FF:000499">
    <property type="entry name" value="Serine/threonine-protein kinase KIC1"/>
    <property type="match status" value="1"/>
</dbReference>
<dbReference type="InterPro" id="IPR050629">
    <property type="entry name" value="STE20/SPS1-PAK"/>
</dbReference>
<evidence type="ECO:0000313" key="12">
    <source>
        <dbReference type="EMBL" id="CDS10709.1"/>
    </source>
</evidence>
<dbReference type="GO" id="GO:0004674">
    <property type="term" value="F:protein serine/threonine kinase activity"/>
    <property type="evidence" value="ECO:0007669"/>
    <property type="project" value="UniProtKB-KW"/>
</dbReference>
<feature type="compositionally biased region" description="Polar residues" evidence="10">
    <location>
        <begin position="644"/>
        <end position="658"/>
    </location>
</feature>
<evidence type="ECO:0000256" key="6">
    <source>
        <dbReference type="ARBA" id="ARBA00022777"/>
    </source>
</evidence>
<dbReference type="Gene3D" id="1.10.510.10">
    <property type="entry name" value="Transferase(Phosphotransferase) domain 1"/>
    <property type="match status" value="1"/>
</dbReference>
<feature type="region of interest" description="Disordered" evidence="10">
    <location>
        <begin position="501"/>
        <end position="600"/>
    </location>
</feature>
<evidence type="ECO:0000256" key="10">
    <source>
        <dbReference type="SAM" id="MobiDB-lite"/>
    </source>
</evidence>
<dbReference type="AlphaFoldDB" id="A0A077WTS9"/>
<dbReference type="GO" id="GO:0005737">
    <property type="term" value="C:cytoplasm"/>
    <property type="evidence" value="ECO:0007669"/>
    <property type="project" value="TreeGrafter"/>
</dbReference>
<evidence type="ECO:0000256" key="4">
    <source>
        <dbReference type="ARBA" id="ARBA00022679"/>
    </source>
</evidence>
<dbReference type="EMBL" id="LK023340">
    <property type="protein sequence ID" value="CDS10709.1"/>
    <property type="molecule type" value="Genomic_DNA"/>
</dbReference>
<dbReference type="OrthoDB" id="248923at2759"/>
<dbReference type="PANTHER" id="PTHR48012:SF21">
    <property type="entry name" value="PH DOMAIN-CONTAINING PROTEIN"/>
    <property type="match status" value="1"/>
</dbReference>
<protein>
    <recommendedName>
        <fullName evidence="2">non-specific serine/threonine protein kinase</fullName>
        <ecNumber evidence="2">2.7.11.1</ecNumber>
    </recommendedName>
</protein>
<dbReference type="Gene3D" id="3.30.200.20">
    <property type="entry name" value="Phosphorylase Kinase, domain 1"/>
    <property type="match status" value="1"/>
</dbReference>
<feature type="compositionally biased region" description="Polar residues" evidence="10">
    <location>
        <begin position="400"/>
        <end position="447"/>
    </location>
</feature>
<dbReference type="SMART" id="SM00220">
    <property type="entry name" value="S_TKc"/>
    <property type="match status" value="1"/>
</dbReference>
<feature type="domain" description="Protein kinase" evidence="11">
    <location>
        <begin position="12"/>
        <end position="286"/>
    </location>
</feature>